<evidence type="ECO:0000313" key="4">
    <source>
        <dbReference type="WBParaSite" id="HPBE_0002227201-mRNA-1"/>
    </source>
</evidence>
<reference evidence="4" key="2">
    <citation type="submission" date="2019-09" db="UniProtKB">
        <authorList>
            <consortium name="WormBaseParasite"/>
        </authorList>
    </citation>
    <scope>IDENTIFICATION</scope>
</reference>
<evidence type="ECO:0000313" key="3">
    <source>
        <dbReference type="Proteomes" id="UP000050761"/>
    </source>
</evidence>
<feature type="transmembrane region" description="Helical" evidence="1">
    <location>
        <begin position="212"/>
        <end position="233"/>
    </location>
</feature>
<organism evidence="2">
    <name type="scientific">Heligmosomoides polygyrus</name>
    <name type="common">Parasitic roundworm</name>
    <dbReference type="NCBI Taxonomy" id="6339"/>
    <lineage>
        <taxon>Eukaryota</taxon>
        <taxon>Metazoa</taxon>
        <taxon>Ecdysozoa</taxon>
        <taxon>Nematoda</taxon>
        <taxon>Chromadorea</taxon>
        <taxon>Rhabditida</taxon>
        <taxon>Rhabditina</taxon>
        <taxon>Rhabditomorpha</taxon>
        <taxon>Strongyloidea</taxon>
        <taxon>Heligmosomidae</taxon>
        <taxon>Heligmosomoides</taxon>
    </lineage>
</organism>
<sequence>MTRLSLEEGDIRSHISVDLSAVGLAIFIPSLVLTAYALSNVNNQIDSWEGNNDTKTSFLIANMEQLRNGSYYYNYTNPETGIIDAGIIDSWYENIIEGKYRYDFGNTFDNFCWIPIRIAVLLSVTHRILLLIVALRLQSLTASSSTIASSAAPFLLINEVLYVVSLFLYYALHVWQDSHYHNTMHITTAVMVITFAVKMFSAAIVHGGKFSCATRIVFGFVTASVATNVFVNAHRTVEAMNCDQMVVPMVAVSEYVFLGMVLTSYAIDIAESKALRLTVTCSAEDAADYGNVSSEPKANVCC</sequence>
<protein>
    <submittedName>
        <fullName evidence="4">Serpentine receptor class gamma</fullName>
    </submittedName>
</protein>
<dbReference type="WBParaSite" id="HPBE_0002227201-mRNA-1">
    <property type="protein sequence ID" value="HPBE_0002227201-mRNA-1"/>
    <property type="gene ID" value="HPBE_0002227201"/>
</dbReference>
<dbReference type="AlphaFoldDB" id="A0A3P8BZB3"/>
<feature type="transmembrane region" description="Helical" evidence="1">
    <location>
        <begin position="114"/>
        <end position="135"/>
    </location>
</feature>
<evidence type="ECO:0000313" key="2">
    <source>
        <dbReference type="EMBL" id="VDP31502.1"/>
    </source>
</evidence>
<keyword evidence="3" id="KW-1185">Reference proteome</keyword>
<feature type="transmembrane region" description="Helical" evidence="1">
    <location>
        <begin position="245"/>
        <end position="267"/>
    </location>
</feature>
<dbReference type="Proteomes" id="UP000050761">
    <property type="component" value="Unassembled WGS sequence"/>
</dbReference>
<feature type="transmembrane region" description="Helical" evidence="1">
    <location>
        <begin position="147"/>
        <end position="172"/>
    </location>
</feature>
<gene>
    <name evidence="2" type="ORF">HPBE_LOCUS22271</name>
</gene>
<keyword evidence="1" id="KW-1133">Transmembrane helix</keyword>
<dbReference type="EMBL" id="UZAH01033823">
    <property type="protein sequence ID" value="VDP31502.1"/>
    <property type="molecule type" value="Genomic_DNA"/>
</dbReference>
<reference evidence="2 3" key="1">
    <citation type="submission" date="2018-11" db="EMBL/GenBank/DDBJ databases">
        <authorList>
            <consortium name="Pathogen Informatics"/>
        </authorList>
    </citation>
    <scope>NUCLEOTIDE SEQUENCE [LARGE SCALE GENOMIC DNA]</scope>
</reference>
<name>A0A3P8BZB3_HELPZ</name>
<accession>A0A3P8BZB3</accession>
<keyword evidence="1" id="KW-0812">Transmembrane</keyword>
<evidence type="ECO:0000256" key="1">
    <source>
        <dbReference type="SAM" id="Phobius"/>
    </source>
</evidence>
<proteinExistence type="predicted"/>
<keyword evidence="1" id="KW-0472">Membrane</keyword>
<dbReference type="OrthoDB" id="5778517at2759"/>
<feature type="transmembrane region" description="Helical" evidence="1">
    <location>
        <begin position="184"/>
        <end position="205"/>
    </location>
</feature>
<feature type="transmembrane region" description="Helical" evidence="1">
    <location>
        <begin position="21"/>
        <end position="39"/>
    </location>
</feature>